<name>A0ABN9L2M9_9NEOB</name>
<reference evidence="2" key="1">
    <citation type="submission" date="2023-07" db="EMBL/GenBank/DDBJ databases">
        <authorList>
            <person name="Stuckert A."/>
        </authorList>
    </citation>
    <scope>NUCLEOTIDE SEQUENCE</scope>
</reference>
<accession>A0ABN9L2M9</accession>
<gene>
    <name evidence="2" type="ORF">RIMI_LOCUS3723148</name>
</gene>
<dbReference type="Proteomes" id="UP001176940">
    <property type="component" value="Unassembled WGS sequence"/>
</dbReference>
<protein>
    <recommendedName>
        <fullName evidence="4">EGF-like domain-containing protein</fullName>
    </recommendedName>
</protein>
<proteinExistence type="predicted"/>
<dbReference type="InterPro" id="IPR050442">
    <property type="entry name" value="Peptidase_S1_coag_factors"/>
</dbReference>
<dbReference type="EMBL" id="CAUEEQ010005681">
    <property type="protein sequence ID" value="CAJ0929265.1"/>
    <property type="molecule type" value="Genomic_DNA"/>
</dbReference>
<evidence type="ECO:0000256" key="1">
    <source>
        <dbReference type="ARBA" id="ARBA00023157"/>
    </source>
</evidence>
<evidence type="ECO:0000313" key="2">
    <source>
        <dbReference type="EMBL" id="CAJ0929265.1"/>
    </source>
</evidence>
<keyword evidence="3" id="KW-1185">Reference proteome</keyword>
<organism evidence="2 3">
    <name type="scientific">Ranitomeya imitator</name>
    <name type="common">mimic poison frog</name>
    <dbReference type="NCBI Taxonomy" id="111125"/>
    <lineage>
        <taxon>Eukaryota</taxon>
        <taxon>Metazoa</taxon>
        <taxon>Chordata</taxon>
        <taxon>Craniata</taxon>
        <taxon>Vertebrata</taxon>
        <taxon>Euteleostomi</taxon>
        <taxon>Amphibia</taxon>
        <taxon>Batrachia</taxon>
        <taxon>Anura</taxon>
        <taxon>Neobatrachia</taxon>
        <taxon>Hyloidea</taxon>
        <taxon>Dendrobatidae</taxon>
        <taxon>Dendrobatinae</taxon>
        <taxon>Ranitomeya</taxon>
    </lineage>
</organism>
<dbReference type="PANTHER" id="PTHR24278">
    <property type="entry name" value="COAGULATION FACTOR"/>
    <property type="match status" value="1"/>
</dbReference>
<comment type="caution">
    <text evidence="2">The sequence shown here is derived from an EMBL/GenBank/DDBJ whole genome shotgun (WGS) entry which is preliminary data.</text>
</comment>
<dbReference type="Gene3D" id="2.10.25.10">
    <property type="entry name" value="Laminin"/>
    <property type="match status" value="1"/>
</dbReference>
<dbReference type="SUPFAM" id="SSF57196">
    <property type="entry name" value="EGF/Laminin"/>
    <property type="match status" value="1"/>
</dbReference>
<keyword evidence="1" id="KW-1015">Disulfide bond</keyword>
<evidence type="ECO:0008006" key="4">
    <source>
        <dbReference type="Google" id="ProtNLM"/>
    </source>
</evidence>
<dbReference type="Pfam" id="PF14670">
    <property type="entry name" value="FXa_inhibition"/>
    <property type="match status" value="1"/>
</dbReference>
<evidence type="ECO:0000313" key="3">
    <source>
        <dbReference type="Proteomes" id="UP001176940"/>
    </source>
</evidence>
<dbReference type="PANTHER" id="PTHR24278:SF40">
    <property type="entry name" value="COAGULATION FACTOR VII-LIKE"/>
    <property type="match status" value="1"/>
</dbReference>
<sequence length="227" mass="24618">MQDLFLRTKPALPITCTINNGACQQMCKEDSSKRVICSCASGYKLGEDGKSCTDAVQYPCGKVSAPEALPKDVTRSILDFDDHNFTSVINHNSTENLQPDEGSDNIVPVTVNPNGGFPTPALSRRCEATSLQDPDAAAILEPGLLHGGRSSYPIGALCSKKDEECVEVDNEEDDGIGTKGLMGAPKPEIEYDYLFPPVKNGFVNGTIDHVFAMEMYSAHNFHHHIDI</sequence>